<keyword evidence="2" id="KW-0808">Transferase</keyword>
<comment type="caution">
    <text evidence="2">The sequence shown here is derived from an EMBL/GenBank/DDBJ whole genome shotgun (WGS) entry which is preliminary data.</text>
</comment>
<evidence type="ECO:0000259" key="1">
    <source>
        <dbReference type="Pfam" id="PF18164"/>
    </source>
</evidence>
<dbReference type="GO" id="GO:0016746">
    <property type="term" value="F:acyltransferase activity"/>
    <property type="evidence" value="ECO:0007669"/>
    <property type="project" value="UniProtKB-KW"/>
</dbReference>
<feature type="domain" description="GNAT-like C-terminal" evidence="1">
    <location>
        <begin position="136"/>
        <end position="266"/>
    </location>
</feature>
<reference evidence="3" key="1">
    <citation type="journal article" date="2019" name="Int. J. Syst. Evol. Microbiol.">
        <title>The Global Catalogue of Microorganisms (GCM) 10K type strain sequencing project: providing services to taxonomists for standard genome sequencing and annotation.</title>
        <authorList>
            <consortium name="The Broad Institute Genomics Platform"/>
            <consortium name="The Broad Institute Genome Sequencing Center for Infectious Disease"/>
            <person name="Wu L."/>
            <person name="Ma J."/>
        </authorList>
    </citation>
    <scope>NUCLEOTIDE SEQUENCE [LARGE SCALE GENOMIC DNA]</scope>
    <source>
        <strain evidence="3">CCM 8947</strain>
    </source>
</reference>
<keyword evidence="2" id="KW-0012">Acyltransferase</keyword>
<keyword evidence="3" id="KW-1185">Reference proteome</keyword>
<proteinExistence type="predicted"/>
<dbReference type="EMBL" id="JBHTOG010000026">
    <property type="protein sequence ID" value="MFD1432169.1"/>
    <property type="molecule type" value="Genomic_DNA"/>
</dbReference>
<dbReference type="Gene3D" id="3.40.630.120">
    <property type="match status" value="1"/>
</dbReference>
<gene>
    <name evidence="2" type="ORF">ACFQ47_05665</name>
</gene>
<dbReference type="RefSeq" id="WP_125696772.1">
    <property type="nucleotide sequence ID" value="NZ_JBHTOG010000026.1"/>
</dbReference>
<protein>
    <submittedName>
        <fullName evidence="2">Acyltransferase domain-containing protein</fullName>
    </submittedName>
</protein>
<accession>A0ABW4CPP8</accession>
<name>A0ABW4CPP8_9LACO</name>
<organism evidence="2 3">
    <name type="scientific">Lacticaseibacillus yichunensis</name>
    <dbReference type="NCBI Taxonomy" id="2486015"/>
    <lineage>
        <taxon>Bacteria</taxon>
        <taxon>Bacillati</taxon>
        <taxon>Bacillota</taxon>
        <taxon>Bacilli</taxon>
        <taxon>Lactobacillales</taxon>
        <taxon>Lactobacillaceae</taxon>
        <taxon>Lacticaseibacillus</taxon>
    </lineage>
</organism>
<dbReference type="InterPro" id="IPR041644">
    <property type="entry name" value="GNAT_C"/>
</dbReference>
<dbReference type="Proteomes" id="UP001597192">
    <property type="component" value="Unassembled WGS sequence"/>
</dbReference>
<evidence type="ECO:0000313" key="3">
    <source>
        <dbReference type="Proteomes" id="UP001597192"/>
    </source>
</evidence>
<dbReference type="Pfam" id="PF18164">
    <property type="entry name" value="GNAT_C"/>
    <property type="match status" value="1"/>
</dbReference>
<evidence type="ECO:0000313" key="2">
    <source>
        <dbReference type="EMBL" id="MFD1432169.1"/>
    </source>
</evidence>
<sequence>MITLQSLMSHIQTPKPIALAMTEMDARYAFEYDEPYWQGQLDALASWQTDQELATQLDSWDARGEGFAGRYYALLKLAALAHNGYAHRGISMPIYDATMRFFTRILQSDAQAIDVAPYDLQWPIRQLTLREFRLGAFEYERTETAIQVHIPNDADLHTASRQASYRAARDFFADYFPGDAAKPYECHSWLMAPGLAEVLPPESKIRQFQDDFEVIATDLSHEDVRKWVFGRTKAALIDWPEHTTLQRNLKTFLLKGGKLGVGVGRLRQTALTQ</sequence>